<feature type="domain" description="Ricin B lectin" evidence="2">
    <location>
        <begin position="481"/>
        <end position="569"/>
    </location>
</feature>
<dbReference type="PROSITE" id="PS50231">
    <property type="entry name" value="RICIN_B_LECTIN"/>
    <property type="match status" value="1"/>
</dbReference>
<feature type="chain" id="PRO_5045478266" description="Ricin B lectin domain-containing protein" evidence="1">
    <location>
        <begin position="31"/>
        <end position="585"/>
    </location>
</feature>
<proteinExistence type="predicted"/>
<dbReference type="EMBL" id="BAABRI010000009">
    <property type="protein sequence ID" value="GAA5482731.1"/>
    <property type="molecule type" value="Genomic_DNA"/>
</dbReference>
<protein>
    <recommendedName>
        <fullName evidence="2">Ricin B lectin domain-containing protein</fullName>
    </recommendedName>
</protein>
<dbReference type="SUPFAM" id="SSF50370">
    <property type="entry name" value="Ricin B-like lectins"/>
    <property type="match status" value="2"/>
</dbReference>
<evidence type="ECO:0000313" key="3">
    <source>
        <dbReference type="EMBL" id="GAA5482731.1"/>
    </source>
</evidence>
<keyword evidence="4" id="KW-1185">Reference proteome</keyword>
<evidence type="ECO:0000256" key="1">
    <source>
        <dbReference type="SAM" id="SignalP"/>
    </source>
</evidence>
<sequence>MNPMKNNKPTVPRLFGAILSLFLLAFPADAAREPSCGIYGGGPLYKPGAAANINELANSGFSEVIVWNIAINAAGDLNFNYEFPVCQGGNYVGNSTYPDFPLHMAALKRGKVKRVTFGLGSSNIGTFQSIRDLVNSQGTGSNSILYRNFRALKDAVPSVDAIDFDDENCYDQSTMVSFAVMLGDLGYKVTLAPYVLPSFWTSVASQVNSQRPGTIDAIHLQCYDGGAGNNPANWNFGGIPVYPGLWNQTDSLSQIQTKMTNWRTSANCSGGFLWIYDGVVGNAAAYANAINTAFQNSPSGLPLYMIVNRNSGKSLDLISGNTGNGADINQWSFASDSANQRWFIVPTEGGNHVKIVSAVSGRCLCIAGDSTADGAKAHAWYYIAGNPAHQWDLIDAGNGWYEIRNVKSGKILEVQNWSTADNGRVQQWTDASATSQQWRLLPWGDYNIRTESGKYICTQGGGNTNGSQIIQYTYENNPWFKWRFDGVGNGHLKAASLHALGRVISVTNSSSSAAAPTQLWDYNPNNIGDQKLRIRPLTNGKVKFYFNHTGMAWDIPGGSTANGAPLHQYPDNGFGWQQFSLERIQ</sequence>
<dbReference type="CDD" id="cd00161">
    <property type="entry name" value="beta-trefoil_Ricin-like"/>
    <property type="match status" value="2"/>
</dbReference>
<dbReference type="InterPro" id="IPR000772">
    <property type="entry name" value="Ricin_B_lectin"/>
</dbReference>
<keyword evidence="1" id="KW-0732">Signal</keyword>
<name>A0ABP9UQT8_9BACT</name>
<reference evidence="3 4" key="1">
    <citation type="submission" date="2024-02" db="EMBL/GenBank/DDBJ databases">
        <title>Haloferula sargassicola NBRC 104335.</title>
        <authorList>
            <person name="Ichikawa N."/>
            <person name="Katano-Makiyama Y."/>
            <person name="Hidaka K."/>
        </authorList>
    </citation>
    <scope>NUCLEOTIDE SEQUENCE [LARGE SCALE GENOMIC DNA]</scope>
    <source>
        <strain evidence="3 4">NBRC 104335</strain>
    </source>
</reference>
<dbReference type="Gene3D" id="2.80.10.50">
    <property type="match status" value="3"/>
</dbReference>
<gene>
    <name evidence="3" type="ORF">Hsar01_01954</name>
</gene>
<comment type="caution">
    <text evidence="3">The sequence shown here is derived from an EMBL/GenBank/DDBJ whole genome shotgun (WGS) entry which is preliminary data.</text>
</comment>
<dbReference type="Pfam" id="PF14200">
    <property type="entry name" value="RicinB_lectin_2"/>
    <property type="match status" value="2"/>
</dbReference>
<accession>A0ABP9UQT8</accession>
<organism evidence="3 4">
    <name type="scientific">Haloferula sargassicola</name>
    <dbReference type="NCBI Taxonomy" id="490096"/>
    <lineage>
        <taxon>Bacteria</taxon>
        <taxon>Pseudomonadati</taxon>
        <taxon>Verrucomicrobiota</taxon>
        <taxon>Verrucomicrobiia</taxon>
        <taxon>Verrucomicrobiales</taxon>
        <taxon>Verrucomicrobiaceae</taxon>
        <taxon>Haloferula</taxon>
    </lineage>
</organism>
<evidence type="ECO:0000313" key="4">
    <source>
        <dbReference type="Proteomes" id="UP001476282"/>
    </source>
</evidence>
<evidence type="ECO:0000259" key="2">
    <source>
        <dbReference type="Pfam" id="PF14200"/>
    </source>
</evidence>
<feature type="domain" description="Ricin B lectin" evidence="2">
    <location>
        <begin position="338"/>
        <end position="428"/>
    </location>
</feature>
<dbReference type="Proteomes" id="UP001476282">
    <property type="component" value="Unassembled WGS sequence"/>
</dbReference>
<dbReference type="InterPro" id="IPR035992">
    <property type="entry name" value="Ricin_B-like_lectins"/>
</dbReference>
<feature type="signal peptide" evidence="1">
    <location>
        <begin position="1"/>
        <end position="30"/>
    </location>
</feature>